<keyword evidence="2" id="KW-1185">Reference proteome</keyword>
<gene>
    <name evidence="1" type="ORF">HOLleu_01294</name>
</gene>
<comment type="caution">
    <text evidence="1">The sequence shown here is derived from an EMBL/GenBank/DDBJ whole genome shotgun (WGS) entry which is preliminary data.</text>
</comment>
<name>A0A9Q1HKV0_HOLLE</name>
<dbReference type="Proteomes" id="UP001152320">
    <property type="component" value="Chromosome 1"/>
</dbReference>
<sequence>MFNGAEMYLTDEIFYPKQALDAETLSPVNRDLGFRAFKVILRDSRSQDWEDRTFLTIALSCHRQLETYIKEVEGREGNLEWPWTSAIPASKEVFRRIVECLEAAYERMVPTIFLYKNGCPQ</sequence>
<organism evidence="1 2">
    <name type="scientific">Holothuria leucospilota</name>
    <name type="common">Black long sea cucumber</name>
    <name type="synonym">Mertensiothuria leucospilota</name>
    <dbReference type="NCBI Taxonomy" id="206669"/>
    <lineage>
        <taxon>Eukaryota</taxon>
        <taxon>Metazoa</taxon>
        <taxon>Echinodermata</taxon>
        <taxon>Eleutherozoa</taxon>
        <taxon>Echinozoa</taxon>
        <taxon>Holothuroidea</taxon>
        <taxon>Aspidochirotacea</taxon>
        <taxon>Aspidochirotida</taxon>
        <taxon>Holothuriidae</taxon>
        <taxon>Holothuria</taxon>
    </lineage>
</organism>
<dbReference type="AlphaFoldDB" id="A0A9Q1HKV0"/>
<reference evidence="1" key="1">
    <citation type="submission" date="2021-10" db="EMBL/GenBank/DDBJ databases">
        <title>Tropical sea cucumber genome reveals ecological adaptation and Cuvierian tubules defense mechanism.</title>
        <authorList>
            <person name="Chen T."/>
        </authorList>
    </citation>
    <scope>NUCLEOTIDE SEQUENCE</scope>
    <source>
        <strain evidence="1">Nanhai2018</strain>
        <tissue evidence="1">Muscle</tissue>
    </source>
</reference>
<protein>
    <submittedName>
        <fullName evidence="1">Uncharacterized protein</fullName>
    </submittedName>
</protein>
<dbReference type="EMBL" id="JAIZAY010000001">
    <property type="protein sequence ID" value="KAJ8048823.1"/>
    <property type="molecule type" value="Genomic_DNA"/>
</dbReference>
<proteinExistence type="predicted"/>
<accession>A0A9Q1HKV0</accession>
<evidence type="ECO:0000313" key="1">
    <source>
        <dbReference type="EMBL" id="KAJ8048823.1"/>
    </source>
</evidence>
<evidence type="ECO:0000313" key="2">
    <source>
        <dbReference type="Proteomes" id="UP001152320"/>
    </source>
</evidence>